<comment type="caution">
    <text evidence="2">The sequence shown here is derived from an EMBL/GenBank/DDBJ whole genome shotgun (WGS) entry which is preliminary data.</text>
</comment>
<name>A0ABQ5BZB9_9ASTR</name>
<reference evidence="2" key="2">
    <citation type="submission" date="2022-01" db="EMBL/GenBank/DDBJ databases">
        <authorList>
            <person name="Yamashiro T."/>
            <person name="Shiraishi A."/>
            <person name="Satake H."/>
            <person name="Nakayama K."/>
        </authorList>
    </citation>
    <scope>NUCLEOTIDE SEQUENCE</scope>
</reference>
<evidence type="ECO:0000313" key="3">
    <source>
        <dbReference type="Proteomes" id="UP001151760"/>
    </source>
</evidence>
<reference evidence="2" key="1">
    <citation type="journal article" date="2022" name="Int. J. Mol. Sci.">
        <title>Draft Genome of Tanacetum Coccineum: Genomic Comparison of Closely Related Tanacetum-Family Plants.</title>
        <authorList>
            <person name="Yamashiro T."/>
            <person name="Shiraishi A."/>
            <person name="Nakayama K."/>
            <person name="Satake H."/>
        </authorList>
    </citation>
    <scope>NUCLEOTIDE SEQUENCE</scope>
</reference>
<feature type="compositionally biased region" description="Basic and acidic residues" evidence="1">
    <location>
        <begin position="134"/>
        <end position="145"/>
    </location>
</feature>
<feature type="region of interest" description="Disordered" evidence="1">
    <location>
        <begin position="133"/>
        <end position="165"/>
    </location>
</feature>
<proteinExistence type="predicted"/>
<evidence type="ECO:0000313" key="2">
    <source>
        <dbReference type="EMBL" id="GJT19261.1"/>
    </source>
</evidence>
<organism evidence="2 3">
    <name type="scientific">Tanacetum coccineum</name>
    <dbReference type="NCBI Taxonomy" id="301880"/>
    <lineage>
        <taxon>Eukaryota</taxon>
        <taxon>Viridiplantae</taxon>
        <taxon>Streptophyta</taxon>
        <taxon>Embryophyta</taxon>
        <taxon>Tracheophyta</taxon>
        <taxon>Spermatophyta</taxon>
        <taxon>Magnoliopsida</taxon>
        <taxon>eudicotyledons</taxon>
        <taxon>Gunneridae</taxon>
        <taxon>Pentapetalae</taxon>
        <taxon>asterids</taxon>
        <taxon>campanulids</taxon>
        <taxon>Asterales</taxon>
        <taxon>Asteraceae</taxon>
        <taxon>Asteroideae</taxon>
        <taxon>Anthemideae</taxon>
        <taxon>Anthemidinae</taxon>
        <taxon>Tanacetum</taxon>
    </lineage>
</organism>
<dbReference type="EMBL" id="BQNB010013702">
    <property type="protein sequence ID" value="GJT19261.1"/>
    <property type="molecule type" value="Genomic_DNA"/>
</dbReference>
<protein>
    <submittedName>
        <fullName evidence="2">Uncharacterized protein</fullName>
    </submittedName>
</protein>
<dbReference type="Proteomes" id="UP001151760">
    <property type="component" value="Unassembled WGS sequence"/>
</dbReference>
<sequence length="165" mass="19165">MGGSYYPIPCSILFTGKDRKTPQRYPDVPTTSWRIFIRRMDSFQALTPKSLSPQPQALGTTFEARVRDYMAAHTERKERFENAIFKQREEINGRMTEMFRLLKELTTSKTPKKVLLREEAKFPVTKNVNSISFAREEEERSDKTDVTPGNTEMPTEIKIPVKEVE</sequence>
<gene>
    <name evidence="2" type="ORF">Tco_0877967</name>
</gene>
<evidence type="ECO:0000256" key="1">
    <source>
        <dbReference type="SAM" id="MobiDB-lite"/>
    </source>
</evidence>
<accession>A0ABQ5BZB9</accession>
<keyword evidence="3" id="KW-1185">Reference proteome</keyword>